<evidence type="ECO:0000259" key="11">
    <source>
        <dbReference type="PROSITE" id="PS50835"/>
    </source>
</evidence>
<dbReference type="GO" id="GO:0016020">
    <property type="term" value="C:membrane"/>
    <property type="evidence" value="ECO:0007669"/>
    <property type="project" value="UniProtKB-SubCell"/>
</dbReference>
<sequence>VLRDDFRQQPADVVAAAGEAAMLECVPPRGHPEPTVSWKKDGVILRGGNDAVRINGGRLSISEVRRSDGGEYVCVATNSVGVRESKPAQLFVKERPTFVRKPLNQLVAANGSVEFNCEAQGDPRPDVSWTKLRGELPRARARHEVKADNTLRIWLARPSDAGTYTCVASSQLGRAEVSASLNVHGSNGRSGWVEGRLWKLVPLNPAAATKTLFRRSMEWFITWKFRGAKSIRQSQGTDHSMKVFLLALPGQVALSKIKAASGTYFHVELTKRGSQVRFRYYLLTDVTLLLLLRPPPSIARQVAVNQTVPAARSVVLPCQAVGGGGGGATTPTIVYWLKGGTRIPSQDGRMSWQEGRGLQISYTRVEDTGIYTCVISNANGETSWNTFLEVKVVVAAAEGKRYTEMNAALAPRGPSRPEIVEVSRNTVTLSWKRDTLQPATSYIIEAFSRSLGKGWKIVAEGVRSETFTVRSLRQGAIFVFLVRAVNLHGASEPSAVSEPVRTEDPSPAEPGLDSALIQKELGRISIRLQDPVTLSSTALRLHWTVMQRPLYLQGFRVLYRPLSSSRPASGNWSVLEVRSPLEHGAVLSRLRKGFSYEAKVRAFFNGFQADSEARRGSTFEEAPSASPQHVEVKRCEEPGCDSITVTWQPPQEELQNGVILEYKLWCMGNSSELHINRTVEASSRSAVLRPIVPGVMYRITVAAVNSAGTGLRSPFTVLGTRRQSPAAPVASSSSSQFGTFVKTPVFIAVVVLVLIVLIGISIVVYCCCCRKRSSPDPYQGATKDPSFTFTPTGEVTKNIHFPFLRNLANPRPRTWTEPWQNAALNQNSPSQAIPDYCRPADHLSPFRNQLEQKETNLHRPRTPETPVYREVEPAHQLSGTQNFPGPRIKECQVLEVLGKTSAYAASPPAQAALCNNMSSTARVTDKRTHKQPFLPRADGLPGTKNHMIEVTKLNNELAMTDGRGEAVAHHSTPEQSTMGSHASAAAPQSRAAHSGKRKNARTPKTGRQAAPGVAEPLPPPPALPPAELGSAGRAAQAEHERVDEGSGYPPERAYEYLQQNEEEHDEDDEEADEEDDLVVDEGKARGPQQYARASYSLQSTAPCSPASPEERRPMIQAHSHEPPGRRKRHYPGRPLLSARSPSPPCLYGYITGPMPSDLETEPAEEEEEEEAAVAVASAGTAKKLLLSLEHTSVSSLGDPESSLAGSMLNGW</sequence>
<dbReference type="FunFam" id="2.60.40.10:FF:000065">
    <property type="entry name" value="roundabout homolog 1 isoform X3"/>
    <property type="match status" value="1"/>
</dbReference>
<dbReference type="Pfam" id="PF07679">
    <property type="entry name" value="I-set"/>
    <property type="match status" value="2"/>
</dbReference>
<dbReference type="PROSITE" id="PS50835">
    <property type="entry name" value="IG_LIKE"/>
    <property type="match status" value="3"/>
</dbReference>
<feature type="domain" description="Fibronectin type-III" evidence="12">
    <location>
        <begin position="626"/>
        <end position="723"/>
    </location>
</feature>
<dbReference type="PANTHER" id="PTHR12231:SF246">
    <property type="entry name" value="ROUNDABOUT 1, ISOFORM A-RELATED"/>
    <property type="match status" value="1"/>
</dbReference>
<dbReference type="SMART" id="SM00060">
    <property type="entry name" value="FN3"/>
    <property type="match status" value="3"/>
</dbReference>
<dbReference type="FunFam" id="2.60.40.10:FF:000008">
    <property type="entry name" value="roundabout homolog 2 isoform X2"/>
    <property type="match status" value="1"/>
</dbReference>
<dbReference type="CDD" id="cd00063">
    <property type="entry name" value="FN3"/>
    <property type="match status" value="3"/>
</dbReference>
<feature type="compositionally biased region" description="Acidic residues" evidence="9">
    <location>
        <begin position="1060"/>
        <end position="1079"/>
    </location>
</feature>
<dbReference type="STRING" id="7757.ENSPMAP00000010528"/>
<keyword evidence="8" id="KW-0393">Immunoglobulin domain</keyword>
<dbReference type="InterPro" id="IPR003599">
    <property type="entry name" value="Ig_sub"/>
</dbReference>
<feature type="domain" description="Ig-like" evidence="11">
    <location>
        <begin position="4"/>
        <end position="89"/>
    </location>
</feature>
<feature type="domain" description="Ig-like" evidence="11">
    <location>
        <begin position="96"/>
        <end position="182"/>
    </location>
</feature>
<dbReference type="Gene3D" id="2.60.40.10">
    <property type="entry name" value="Immunoglobulins"/>
    <property type="match status" value="6"/>
</dbReference>
<comment type="subcellular location">
    <subcellularLocation>
        <location evidence="1">Membrane</location>
        <topology evidence="1">Single-pass membrane protein</topology>
    </subcellularLocation>
</comment>
<dbReference type="GeneTree" id="ENSGT00940000154477"/>
<keyword evidence="7" id="KW-1015">Disulfide bond</keyword>
<keyword evidence="3" id="KW-0732">Signal</keyword>
<dbReference type="Pfam" id="PF00041">
    <property type="entry name" value="fn3"/>
    <property type="match status" value="2"/>
</dbReference>
<dbReference type="InterPro" id="IPR013151">
    <property type="entry name" value="Immunoglobulin_dom"/>
</dbReference>
<feature type="compositionally biased region" description="Basic and acidic residues" evidence="9">
    <location>
        <begin position="1108"/>
        <end position="1124"/>
    </location>
</feature>
<dbReference type="InterPro" id="IPR007110">
    <property type="entry name" value="Ig-like_dom"/>
</dbReference>
<dbReference type="OMA" id="RTAKTHE"/>
<feature type="domain" description="Ig-like" evidence="11">
    <location>
        <begin position="296"/>
        <end position="389"/>
    </location>
</feature>
<feature type="transmembrane region" description="Helical" evidence="10">
    <location>
        <begin position="745"/>
        <end position="768"/>
    </location>
</feature>
<dbReference type="InterPro" id="IPR003961">
    <property type="entry name" value="FN3_dom"/>
</dbReference>
<reference evidence="13" key="2">
    <citation type="submission" date="2025-09" db="UniProtKB">
        <authorList>
            <consortium name="Ensembl"/>
        </authorList>
    </citation>
    <scope>IDENTIFICATION</scope>
</reference>
<feature type="region of interest" description="Disordered" evidence="9">
    <location>
        <begin position="964"/>
        <end position="1167"/>
    </location>
</feature>
<dbReference type="FunFam" id="2.60.40.10:FF:000043">
    <property type="entry name" value="roundabout homolog 2 isoform X2"/>
    <property type="match status" value="1"/>
</dbReference>
<dbReference type="AlphaFoldDB" id="S4RZ87"/>
<evidence type="ECO:0000256" key="1">
    <source>
        <dbReference type="ARBA" id="ARBA00004167"/>
    </source>
</evidence>
<feature type="compositionally biased region" description="Low complexity" evidence="9">
    <location>
        <begin position="980"/>
        <end position="992"/>
    </location>
</feature>
<feature type="region of interest" description="Disordered" evidence="9">
    <location>
        <begin position="1192"/>
        <end position="1211"/>
    </location>
</feature>
<evidence type="ECO:0000256" key="4">
    <source>
        <dbReference type="ARBA" id="ARBA00022737"/>
    </source>
</evidence>
<evidence type="ECO:0000256" key="6">
    <source>
        <dbReference type="ARBA" id="ARBA00023136"/>
    </source>
</evidence>
<dbReference type="InterPro" id="IPR051170">
    <property type="entry name" value="Neural/epithelial_adhesion"/>
</dbReference>
<dbReference type="Pfam" id="PF00047">
    <property type="entry name" value="ig"/>
    <property type="match status" value="1"/>
</dbReference>
<keyword evidence="5 10" id="KW-1133">Transmembrane helix</keyword>
<proteinExistence type="predicted"/>
<dbReference type="InterPro" id="IPR003598">
    <property type="entry name" value="Ig_sub2"/>
</dbReference>
<evidence type="ECO:0000256" key="3">
    <source>
        <dbReference type="ARBA" id="ARBA00022729"/>
    </source>
</evidence>
<evidence type="ECO:0000256" key="7">
    <source>
        <dbReference type="ARBA" id="ARBA00023157"/>
    </source>
</evidence>
<dbReference type="InterPro" id="IPR013783">
    <property type="entry name" value="Ig-like_fold"/>
</dbReference>
<feature type="region of interest" description="Disordered" evidence="9">
    <location>
        <begin position="923"/>
        <end position="943"/>
    </location>
</feature>
<evidence type="ECO:0000256" key="10">
    <source>
        <dbReference type="SAM" id="Phobius"/>
    </source>
</evidence>
<organism evidence="13">
    <name type="scientific">Petromyzon marinus</name>
    <name type="common">Sea lamprey</name>
    <dbReference type="NCBI Taxonomy" id="7757"/>
    <lineage>
        <taxon>Eukaryota</taxon>
        <taxon>Metazoa</taxon>
        <taxon>Chordata</taxon>
        <taxon>Craniata</taxon>
        <taxon>Vertebrata</taxon>
        <taxon>Cyclostomata</taxon>
        <taxon>Hyperoartia</taxon>
        <taxon>Petromyzontiformes</taxon>
        <taxon>Petromyzontidae</taxon>
        <taxon>Petromyzon</taxon>
    </lineage>
</organism>
<dbReference type="HOGENOM" id="CLU_003227_3_0_1"/>
<evidence type="ECO:0000256" key="2">
    <source>
        <dbReference type="ARBA" id="ARBA00022692"/>
    </source>
</evidence>
<dbReference type="SMART" id="SM00408">
    <property type="entry name" value="IGc2"/>
    <property type="match status" value="3"/>
</dbReference>
<reference evidence="13" key="1">
    <citation type="submission" date="2025-08" db="UniProtKB">
        <authorList>
            <consortium name="Ensembl"/>
        </authorList>
    </citation>
    <scope>IDENTIFICATION</scope>
</reference>
<dbReference type="SUPFAM" id="SSF49265">
    <property type="entry name" value="Fibronectin type III"/>
    <property type="match status" value="2"/>
</dbReference>
<dbReference type="PROSITE" id="PS50853">
    <property type="entry name" value="FN3"/>
    <property type="match status" value="3"/>
</dbReference>
<dbReference type="InterPro" id="IPR036116">
    <property type="entry name" value="FN3_sf"/>
</dbReference>
<dbReference type="SUPFAM" id="SSF48726">
    <property type="entry name" value="Immunoglobulin"/>
    <property type="match status" value="3"/>
</dbReference>
<evidence type="ECO:0000313" key="13">
    <source>
        <dbReference type="Ensembl" id="ENSPMAP00000010528.1"/>
    </source>
</evidence>
<evidence type="ECO:0000256" key="8">
    <source>
        <dbReference type="ARBA" id="ARBA00023319"/>
    </source>
</evidence>
<keyword evidence="2 10" id="KW-0812">Transmembrane</keyword>
<dbReference type="SMART" id="SM00409">
    <property type="entry name" value="IG"/>
    <property type="match status" value="3"/>
</dbReference>
<dbReference type="PANTHER" id="PTHR12231">
    <property type="entry name" value="CTX-RELATED TYPE I TRANSMEMBRANE PROTEIN"/>
    <property type="match status" value="1"/>
</dbReference>
<evidence type="ECO:0000259" key="12">
    <source>
        <dbReference type="PROSITE" id="PS50853"/>
    </source>
</evidence>
<evidence type="ECO:0000256" key="5">
    <source>
        <dbReference type="ARBA" id="ARBA00022989"/>
    </source>
</evidence>
<feature type="domain" description="Fibronectin type-III" evidence="12">
    <location>
        <begin position="524"/>
        <end position="625"/>
    </location>
</feature>
<name>S4RZ87_PETMA</name>
<keyword evidence="4" id="KW-0677">Repeat</keyword>
<feature type="compositionally biased region" description="Acidic residues" evidence="9">
    <location>
        <begin position="1158"/>
        <end position="1167"/>
    </location>
</feature>
<dbReference type="InterPro" id="IPR013098">
    <property type="entry name" value="Ig_I-set"/>
</dbReference>
<feature type="domain" description="Fibronectin type-III" evidence="12">
    <location>
        <begin position="413"/>
        <end position="505"/>
    </location>
</feature>
<evidence type="ECO:0000256" key="9">
    <source>
        <dbReference type="SAM" id="MobiDB-lite"/>
    </source>
</evidence>
<accession>S4RZ87</accession>
<dbReference type="InterPro" id="IPR036179">
    <property type="entry name" value="Ig-like_dom_sf"/>
</dbReference>
<dbReference type="Ensembl" id="ENSPMAT00000010574.1">
    <property type="protein sequence ID" value="ENSPMAP00000010528.1"/>
    <property type="gene ID" value="ENSPMAG00000009574.1"/>
</dbReference>
<keyword evidence="6 10" id="KW-0472">Membrane</keyword>
<protein>
    <submittedName>
        <fullName evidence="13">Roundabout, axon guidance receptor, homolog 1 (Drosophila)</fullName>
    </submittedName>
</protein>
<dbReference type="GO" id="GO:0007399">
    <property type="term" value="P:nervous system development"/>
    <property type="evidence" value="ECO:0007669"/>
    <property type="project" value="UniProtKB-ARBA"/>
</dbReference>